<reference evidence="1 2" key="1">
    <citation type="submission" date="2020-08" db="EMBL/GenBank/DDBJ databases">
        <title>Genomic Encyclopedia of Type Strains, Phase IV (KMG-IV): sequencing the most valuable type-strain genomes for metagenomic binning, comparative biology and taxonomic classification.</title>
        <authorList>
            <person name="Goeker M."/>
        </authorList>
    </citation>
    <scope>NUCLEOTIDE SEQUENCE [LARGE SCALE GENOMIC DNA]</scope>
    <source>
        <strain evidence="1 2">YC6886</strain>
    </source>
</reference>
<evidence type="ECO:0000313" key="1">
    <source>
        <dbReference type="EMBL" id="MBB5351358.1"/>
    </source>
</evidence>
<dbReference type="AlphaFoldDB" id="A0A840V9I4"/>
<protein>
    <submittedName>
        <fullName evidence="1">Uncharacterized protein</fullName>
    </submittedName>
</protein>
<comment type="caution">
    <text evidence="1">The sequence shown here is derived from an EMBL/GenBank/DDBJ whole genome shotgun (WGS) entry which is preliminary data.</text>
</comment>
<gene>
    <name evidence="1" type="ORF">HNR46_001594</name>
</gene>
<accession>A0A840V9I4</accession>
<keyword evidence="2" id="KW-1185">Reference proteome</keyword>
<dbReference type="EMBL" id="JACHFD010000006">
    <property type="protein sequence ID" value="MBB5351358.1"/>
    <property type="molecule type" value="Genomic_DNA"/>
</dbReference>
<dbReference type="RefSeq" id="WP_184017458.1">
    <property type="nucleotide sequence ID" value="NZ_JACHFD010000006.1"/>
</dbReference>
<sequence>MLIKDRSRNCYSPKYMSTIGSFYLLSDNNRAGVVEAAMSQSKALRKKRFGFLPPKLPLHPDPFWAFIRSNAQELDDYPYSGHLLLDVELIAPDTLASTDQIGKDLTRIVKSTFISFRPEDSAQSTAILESADFSESSIRSFLLQEGREHELADFIGPIKVTVEHLKSWLGAVTHGYVGILAIG</sequence>
<evidence type="ECO:0000313" key="2">
    <source>
        <dbReference type="Proteomes" id="UP000557717"/>
    </source>
</evidence>
<proteinExistence type="predicted"/>
<dbReference type="Proteomes" id="UP000557717">
    <property type="component" value="Unassembled WGS sequence"/>
</dbReference>
<organism evidence="1 2">
    <name type="scientific">Haloferula luteola</name>
    <dbReference type="NCBI Taxonomy" id="595692"/>
    <lineage>
        <taxon>Bacteria</taxon>
        <taxon>Pseudomonadati</taxon>
        <taxon>Verrucomicrobiota</taxon>
        <taxon>Verrucomicrobiia</taxon>
        <taxon>Verrucomicrobiales</taxon>
        <taxon>Verrucomicrobiaceae</taxon>
        <taxon>Haloferula</taxon>
    </lineage>
</organism>
<name>A0A840V9I4_9BACT</name>